<reference evidence="1" key="1">
    <citation type="submission" date="2007-04" db="EMBL/GenBank/DDBJ databases">
        <authorList>
            <consortium name="The Broad Institute Genome Sequencing Platform"/>
            <person name="Birren B."/>
            <person name="Lander E."/>
            <person name="Galagan J."/>
            <person name="Nusbaum C."/>
            <person name="Devon K."/>
            <person name="Ma L.-J."/>
            <person name="Jaffe D."/>
            <person name="Butler J."/>
            <person name="Alvarez P."/>
            <person name="Gnerre S."/>
            <person name="Grabherr M."/>
            <person name="Kleber M."/>
            <person name="Mauceli E."/>
            <person name="Brockman W."/>
            <person name="MacCallum I.A."/>
            <person name="Young S."/>
            <person name="LaButti K."/>
            <person name="DeCaprio D."/>
            <person name="Crawford M."/>
            <person name="Koehrsen M."/>
            <person name="Engels R."/>
            <person name="Montgomery P."/>
            <person name="Pearson M."/>
            <person name="Howarth C."/>
            <person name="Larson L."/>
            <person name="White J."/>
            <person name="O'Leary S."/>
            <person name="Kodira C."/>
            <person name="Zeng Q."/>
            <person name="Yandava C."/>
            <person name="Alvarado L."/>
            <person name="Kistler C."/>
            <person name="Shim W.-B."/>
            <person name="Kang S."/>
            <person name="Woloshuk C."/>
        </authorList>
    </citation>
    <scope>NUCLEOTIDE SEQUENCE</scope>
    <source>
        <strain evidence="1">4287</strain>
    </source>
</reference>
<dbReference type="Proteomes" id="UP000009097">
    <property type="component" value="Unassembled WGS sequence"/>
</dbReference>
<accession>A0A0J9WVL6</accession>
<dbReference type="GeneID" id="28957770"/>
<proteinExistence type="predicted"/>
<organism evidence="1 2">
    <name type="scientific">Fusarium oxysporum f. sp. lycopersici (strain 4287 / CBS 123668 / FGSC 9935 / NRRL 34936)</name>
    <name type="common">Fusarium vascular wilt of tomato</name>
    <dbReference type="NCBI Taxonomy" id="426428"/>
    <lineage>
        <taxon>Eukaryota</taxon>
        <taxon>Fungi</taxon>
        <taxon>Dikarya</taxon>
        <taxon>Ascomycota</taxon>
        <taxon>Pezizomycotina</taxon>
        <taxon>Sordariomycetes</taxon>
        <taxon>Hypocreomycetidae</taxon>
        <taxon>Hypocreales</taxon>
        <taxon>Nectriaceae</taxon>
        <taxon>Fusarium</taxon>
        <taxon>Fusarium oxysporum species complex</taxon>
    </lineage>
</organism>
<dbReference type="VEuPathDB" id="FungiDB:FOXG_16953"/>
<evidence type="ECO:0000313" key="2">
    <source>
        <dbReference type="Proteomes" id="UP000009097"/>
    </source>
</evidence>
<reference evidence="1" key="2">
    <citation type="journal article" date="2010" name="Nature">
        <title>Comparative genomics reveals mobile pathogenicity chromosomes in Fusarium.</title>
        <authorList>
            <person name="Ma L.J."/>
            <person name="van der Does H.C."/>
            <person name="Borkovich K.A."/>
            <person name="Coleman J.J."/>
            <person name="Daboussi M.J."/>
            <person name="Di Pietro A."/>
            <person name="Dufresne M."/>
            <person name="Freitag M."/>
            <person name="Grabherr M."/>
            <person name="Henrissat B."/>
            <person name="Houterman P.M."/>
            <person name="Kang S."/>
            <person name="Shim W.B."/>
            <person name="Woloshuk C."/>
            <person name="Xie X."/>
            <person name="Xu J.R."/>
            <person name="Antoniw J."/>
            <person name="Baker S.E."/>
            <person name="Bluhm B.H."/>
            <person name="Breakspear A."/>
            <person name="Brown D.W."/>
            <person name="Butchko R.A."/>
            <person name="Chapman S."/>
            <person name="Coulson R."/>
            <person name="Coutinho P.M."/>
            <person name="Danchin E.G."/>
            <person name="Diener A."/>
            <person name="Gale L.R."/>
            <person name="Gardiner D.M."/>
            <person name="Goff S."/>
            <person name="Hammond-Kosack K.E."/>
            <person name="Hilburn K."/>
            <person name="Hua-Van A."/>
            <person name="Jonkers W."/>
            <person name="Kazan K."/>
            <person name="Kodira C.D."/>
            <person name="Koehrsen M."/>
            <person name="Kumar L."/>
            <person name="Lee Y.H."/>
            <person name="Li L."/>
            <person name="Manners J.M."/>
            <person name="Miranda-Saavedra D."/>
            <person name="Mukherjee M."/>
            <person name="Park G."/>
            <person name="Park J."/>
            <person name="Park S.Y."/>
            <person name="Proctor R.H."/>
            <person name="Regev A."/>
            <person name="Ruiz-Roldan M.C."/>
            <person name="Sain D."/>
            <person name="Sakthikumar S."/>
            <person name="Sykes S."/>
            <person name="Schwartz D.C."/>
            <person name="Turgeon B.G."/>
            <person name="Wapinski I."/>
            <person name="Yoder O."/>
            <person name="Young S."/>
            <person name="Zeng Q."/>
            <person name="Zhou S."/>
            <person name="Galagan J."/>
            <person name="Cuomo C.A."/>
            <person name="Kistler H.C."/>
            <person name="Rep M."/>
        </authorList>
    </citation>
    <scope>NUCLEOTIDE SEQUENCE [LARGE SCALE GENOMIC DNA]</scope>
    <source>
        <strain evidence="1">4287</strain>
    </source>
</reference>
<gene>
    <name evidence="1" type="ORF">FOXG_16953</name>
</gene>
<dbReference type="AlphaFoldDB" id="A0A0J9WVL6"/>
<name>A0A0J9WVL6_FUSO4</name>
<dbReference type="EMBL" id="DS231735">
    <property type="protein sequence ID" value="KNB19747.1"/>
    <property type="molecule type" value="Genomic_DNA"/>
</dbReference>
<sequence>MSDIIKDMMRQVWQIPRGTKLGPEGRKNPDNFHHYRKWGFTIYRTYYGEESEKHWQALLYSLRHQTKLAFGVFEDDEETDQDDRRRVQELFYLDVREDPSRLDGLDVRGLREFCNAEKLKETEVVEKANSKYRVSTRPHESRAMADYLFNYVLLADEAVLKDIEKGEFVVKAISLSWFDGHSGWGWARIPTGYLLELWTFLMWNKYRTEFCISFRGSEEDLADSVWPGDLALLCTGSCSEIRKWGYYRNQEDEMW</sequence>
<dbReference type="RefSeq" id="XP_018257792.1">
    <property type="nucleotide sequence ID" value="XM_018396979.1"/>
</dbReference>
<protein>
    <submittedName>
        <fullName evidence="1">Uncharacterized protein</fullName>
    </submittedName>
</protein>
<dbReference type="OrthoDB" id="6499973at2759"/>
<evidence type="ECO:0000313" key="1">
    <source>
        <dbReference type="EMBL" id="KNB19747.1"/>
    </source>
</evidence>
<dbReference type="KEGG" id="fox:FOXG_16953"/>